<reference evidence="1 2" key="1">
    <citation type="journal article" date="2024" name="Ann. Entomol. Soc. Am.">
        <title>Genomic analyses of the southern and eastern yellowjacket wasps (Hymenoptera: Vespidae) reveal evolutionary signatures of social life.</title>
        <authorList>
            <person name="Catto M.A."/>
            <person name="Caine P.B."/>
            <person name="Orr S.E."/>
            <person name="Hunt B.G."/>
            <person name="Goodisman M.A.D."/>
        </authorList>
    </citation>
    <scope>NUCLEOTIDE SEQUENCE [LARGE SCALE GENOMIC DNA]</scope>
    <source>
        <strain evidence="1">233</strain>
        <tissue evidence="1">Head and thorax</tissue>
    </source>
</reference>
<protein>
    <submittedName>
        <fullName evidence="1">Uncharacterized protein</fullName>
    </submittedName>
</protein>
<evidence type="ECO:0000313" key="1">
    <source>
        <dbReference type="EMBL" id="KAL2722330.1"/>
    </source>
</evidence>
<dbReference type="Proteomes" id="UP001607302">
    <property type="component" value="Unassembled WGS sequence"/>
</dbReference>
<name>A0ABD2ARP4_VESSQ</name>
<comment type="caution">
    <text evidence="1">The sequence shown here is derived from an EMBL/GenBank/DDBJ whole genome shotgun (WGS) entry which is preliminary data.</text>
</comment>
<gene>
    <name evidence="1" type="ORF">V1478_009193</name>
</gene>
<dbReference type="EMBL" id="JAUDFV010000141">
    <property type="protein sequence ID" value="KAL2722330.1"/>
    <property type="molecule type" value="Genomic_DNA"/>
</dbReference>
<keyword evidence="2" id="KW-1185">Reference proteome</keyword>
<evidence type="ECO:0000313" key="2">
    <source>
        <dbReference type="Proteomes" id="UP001607302"/>
    </source>
</evidence>
<accession>A0ABD2ARP4</accession>
<sequence length="108" mass="12505">MTSRRKICCCPYVHKCKKFFPKEETLSKSQEGCVRNDNFILIGTKYILDLYHSTRKSILADDFLRSVVVSITLFAIGTQLTRELYTSKLSPILRCNYNFIDTHCITSL</sequence>
<dbReference type="AlphaFoldDB" id="A0ABD2ARP4"/>
<proteinExistence type="predicted"/>
<organism evidence="1 2">
    <name type="scientific">Vespula squamosa</name>
    <name type="common">Southern yellow jacket</name>
    <name type="synonym">Wasp</name>
    <dbReference type="NCBI Taxonomy" id="30214"/>
    <lineage>
        <taxon>Eukaryota</taxon>
        <taxon>Metazoa</taxon>
        <taxon>Ecdysozoa</taxon>
        <taxon>Arthropoda</taxon>
        <taxon>Hexapoda</taxon>
        <taxon>Insecta</taxon>
        <taxon>Pterygota</taxon>
        <taxon>Neoptera</taxon>
        <taxon>Endopterygota</taxon>
        <taxon>Hymenoptera</taxon>
        <taxon>Apocrita</taxon>
        <taxon>Aculeata</taxon>
        <taxon>Vespoidea</taxon>
        <taxon>Vespidae</taxon>
        <taxon>Vespinae</taxon>
        <taxon>Vespula</taxon>
    </lineage>
</organism>